<dbReference type="Pfam" id="PF04464">
    <property type="entry name" value="Glyphos_transf"/>
    <property type="match status" value="1"/>
</dbReference>
<sequence>MGFIPAHIQRTCLYDVFWVFRYLLDHEERTDFLTNEERQDFVSLLCRIMEYIDIETISEFELAGCTEEHKVALLAMYKDQRRESTAVYLQQIDQASGQMQFSYFSGGNDRFPIRPFVNGQEAKMHLPSQRSSTFMGATYFTQHFFWVSLNEGDTIRFEAEGAPCRIRRRRKAIGQEANWLTLRDALVQDAPRNVSPEHQRLRDFVLESQDKYRGCWVLMDRDDRADDNAEHLYRHLMRQGQNGNVWFVLSRQSGDWDRLEREGFKLLAFGSDDHIAAQMNASILASSHADDYVLWPVPKAEFGDLAKYEFAFLQHGVTMNDLSAWLNRKPIRLFVASTPAEAAAISDAGSRYVFSNREVLLSGFPRHDRLLSKARKTVPNSILIMPTWRKYLSGGGDVTGMRWTKQDNFSESVFARNWSAILNLPDLAHLAERHGVSVMFVPHPNMAIYLPDMAIPGWIETVDVRDGFCYQDLLVRACVAVTDYSSALMEVAFLQRPVIYFQFDFDEFFAGDHICKPGYFSFERDGFGPVVRNPEDVIAQLDAALSGREDPVYAARRDAAFPFRDGECCERVRIAIEQLSGPRQVLAPDHAALAAHPA</sequence>
<dbReference type="GO" id="GO:0047355">
    <property type="term" value="F:CDP-glycerol glycerophosphotransferase activity"/>
    <property type="evidence" value="ECO:0007669"/>
    <property type="project" value="InterPro"/>
</dbReference>
<dbReference type="Gene3D" id="3.40.50.12580">
    <property type="match status" value="1"/>
</dbReference>
<dbReference type="AlphaFoldDB" id="A0A1G5K580"/>
<dbReference type="STRING" id="336292.SAMN05660710_03659"/>
<dbReference type="Proteomes" id="UP000199502">
    <property type="component" value="Unassembled WGS sequence"/>
</dbReference>
<name>A0A1G5K580_9RHOB</name>
<organism evidence="1 2">
    <name type="scientific">Paracoccus tibetensis</name>
    <dbReference type="NCBI Taxonomy" id="336292"/>
    <lineage>
        <taxon>Bacteria</taxon>
        <taxon>Pseudomonadati</taxon>
        <taxon>Pseudomonadota</taxon>
        <taxon>Alphaproteobacteria</taxon>
        <taxon>Rhodobacterales</taxon>
        <taxon>Paracoccaceae</taxon>
        <taxon>Paracoccus</taxon>
    </lineage>
</organism>
<dbReference type="InterPro" id="IPR043148">
    <property type="entry name" value="TagF_C"/>
</dbReference>
<accession>A0A1G5K580</accession>
<reference evidence="1 2" key="1">
    <citation type="submission" date="2016-10" db="EMBL/GenBank/DDBJ databases">
        <authorList>
            <person name="de Groot N.N."/>
        </authorList>
    </citation>
    <scope>NUCLEOTIDE SEQUENCE [LARGE SCALE GENOMIC DNA]</scope>
    <source>
        <strain evidence="1 2">CGMCC 1.8925</strain>
    </source>
</reference>
<dbReference type="SUPFAM" id="SSF53756">
    <property type="entry name" value="UDP-Glycosyltransferase/glycogen phosphorylase"/>
    <property type="match status" value="1"/>
</dbReference>
<gene>
    <name evidence="1" type="ORF">SAMN05660710_03659</name>
</gene>
<protein>
    <submittedName>
        <fullName evidence="1">CDP-glycerol glycerophosphotransferase, TagB/SpsB family</fullName>
    </submittedName>
</protein>
<keyword evidence="1" id="KW-0808">Transferase</keyword>
<dbReference type="GO" id="GO:0016020">
    <property type="term" value="C:membrane"/>
    <property type="evidence" value="ECO:0007669"/>
    <property type="project" value="InterPro"/>
</dbReference>
<evidence type="ECO:0000313" key="2">
    <source>
        <dbReference type="Proteomes" id="UP000199502"/>
    </source>
</evidence>
<dbReference type="EMBL" id="FMVT01000021">
    <property type="protein sequence ID" value="SCY95049.1"/>
    <property type="molecule type" value="Genomic_DNA"/>
</dbReference>
<dbReference type="OrthoDB" id="5291101at2"/>
<proteinExistence type="predicted"/>
<keyword evidence="2" id="KW-1185">Reference proteome</keyword>
<dbReference type="InterPro" id="IPR007554">
    <property type="entry name" value="Glycerophosphate_synth"/>
</dbReference>
<evidence type="ECO:0000313" key="1">
    <source>
        <dbReference type="EMBL" id="SCY95049.1"/>
    </source>
</evidence>